<comment type="caution">
    <text evidence="7">The sequence shown here is derived from an EMBL/GenBank/DDBJ whole genome shotgun (WGS) entry which is preliminary data.</text>
</comment>
<evidence type="ECO:0000256" key="5">
    <source>
        <dbReference type="ARBA" id="ARBA00023136"/>
    </source>
</evidence>
<evidence type="ECO:0000256" key="2">
    <source>
        <dbReference type="ARBA" id="ARBA00022692"/>
    </source>
</evidence>
<dbReference type="GO" id="GO:0004577">
    <property type="term" value="F:N-acetylglucosaminyldiphosphodolichol N-acetylglucosaminyltransferase activity"/>
    <property type="evidence" value="ECO:0007669"/>
    <property type="project" value="TreeGrafter"/>
</dbReference>
<accession>A0A2B0N2N7</accession>
<keyword evidence="4 6" id="KW-1133">Transmembrane helix</keyword>
<sequence length="157" mass="17976">MSKQKIKICLTSSSGGHLSQILQIIPVAKYYAYFLITEKNVTTDSLQQQHRVYYLKQQERKTLLFLFVFLQNICSAVVYLLKERPNVIISTGAGATFPVCLFGKLMGAKVIFIESFAKVHSPTITGRMVYPIADRFYIQSQELQKFYPKAEYRGGIY</sequence>
<dbReference type="AlphaFoldDB" id="A0A2B0N2N7"/>
<evidence type="ECO:0000313" key="7">
    <source>
        <dbReference type="EMBL" id="PFK47346.1"/>
    </source>
</evidence>
<keyword evidence="3" id="KW-0256">Endoplasmic reticulum</keyword>
<protein>
    <submittedName>
        <fullName evidence="7">Polysaccharide biosynthesis protein</fullName>
    </submittedName>
</protein>
<dbReference type="RefSeq" id="WP_098489370.1">
    <property type="nucleotide sequence ID" value="NZ_NUWN01000006.1"/>
</dbReference>
<dbReference type="PANTHER" id="PTHR12154:SF4">
    <property type="entry name" value="UDP-N-ACETYLGLUCOSAMINE TRANSFERASE SUBUNIT ALG14 HOMOLOG"/>
    <property type="match status" value="1"/>
</dbReference>
<dbReference type="Proteomes" id="UP000242656">
    <property type="component" value="Unassembled WGS sequence"/>
</dbReference>
<dbReference type="EMBL" id="NUWN01000006">
    <property type="protein sequence ID" value="PFK47346.1"/>
    <property type="molecule type" value="Genomic_DNA"/>
</dbReference>
<evidence type="ECO:0000313" key="8">
    <source>
        <dbReference type="Proteomes" id="UP000242656"/>
    </source>
</evidence>
<feature type="transmembrane region" description="Helical" evidence="6">
    <location>
        <begin position="87"/>
        <end position="106"/>
    </location>
</feature>
<dbReference type="PANTHER" id="PTHR12154">
    <property type="entry name" value="GLYCOSYL TRANSFERASE-RELATED"/>
    <property type="match status" value="1"/>
</dbReference>
<organism evidence="7 8">
    <name type="scientific">Bacillus cereus</name>
    <dbReference type="NCBI Taxonomy" id="1396"/>
    <lineage>
        <taxon>Bacteria</taxon>
        <taxon>Bacillati</taxon>
        <taxon>Bacillota</taxon>
        <taxon>Bacilli</taxon>
        <taxon>Bacillales</taxon>
        <taxon>Bacillaceae</taxon>
        <taxon>Bacillus</taxon>
        <taxon>Bacillus cereus group</taxon>
    </lineage>
</organism>
<keyword evidence="2 6" id="KW-0812">Transmembrane</keyword>
<evidence type="ECO:0000256" key="6">
    <source>
        <dbReference type="SAM" id="Phobius"/>
    </source>
</evidence>
<reference evidence="7 8" key="1">
    <citation type="submission" date="2017-09" db="EMBL/GenBank/DDBJ databases">
        <title>Large-scale bioinformatics analysis of Bacillus genomes uncovers conserved roles of natural products in bacterial physiology.</title>
        <authorList>
            <consortium name="Agbiome Team Llc"/>
            <person name="Bleich R.M."/>
            <person name="Grubbs K.J."/>
            <person name="Santa Maria K.C."/>
            <person name="Allen S.E."/>
            <person name="Farag S."/>
            <person name="Shank E.A."/>
            <person name="Bowers A."/>
        </authorList>
    </citation>
    <scope>NUCLEOTIDE SEQUENCE [LARGE SCALE GENOMIC DNA]</scope>
    <source>
        <strain evidence="7 8">AFS083043</strain>
    </source>
</reference>
<dbReference type="GO" id="GO:0006488">
    <property type="term" value="P:dolichol-linked oligosaccharide biosynthetic process"/>
    <property type="evidence" value="ECO:0007669"/>
    <property type="project" value="InterPro"/>
</dbReference>
<comment type="subcellular location">
    <subcellularLocation>
        <location evidence="1">Endoplasmic reticulum membrane</location>
        <topology evidence="1">Single-pass membrane protein</topology>
    </subcellularLocation>
</comment>
<dbReference type="NCBIfam" id="NF041549">
    <property type="entry name" value="PssD"/>
    <property type="match status" value="1"/>
</dbReference>
<keyword evidence="5 6" id="KW-0472">Membrane</keyword>
<feature type="transmembrane region" description="Helical" evidence="6">
    <location>
        <begin position="63"/>
        <end position="81"/>
    </location>
</feature>
<evidence type="ECO:0000256" key="3">
    <source>
        <dbReference type="ARBA" id="ARBA00022824"/>
    </source>
</evidence>
<evidence type="ECO:0000256" key="1">
    <source>
        <dbReference type="ARBA" id="ARBA00004389"/>
    </source>
</evidence>
<dbReference type="Gene3D" id="3.40.50.2000">
    <property type="entry name" value="Glycogen Phosphorylase B"/>
    <property type="match status" value="1"/>
</dbReference>
<proteinExistence type="predicted"/>
<dbReference type="InterPro" id="IPR013969">
    <property type="entry name" value="Oligosacch_biosynth_Alg14"/>
</dbReference>
<gene>
    <name evidence="7" type="ORF">COI93_01540</name>
</gene>
<dbReference type="SUPFAM" id="SSF53756">
    <property type="entry name" value="UDP-Glycosyltransferase/glycogen phosphorylase"/>
    <property type="match status" value="1"/>
</dbReference>
<name>A0A2B0N2N7_BACCE</name>
<evidence type="ECO:0000256" key="4">
    <source>
        <dbReference type="ARBA" id="ARBA00022989"/>
    </source>
</evidence>
<dbReference type="Pfam" id="PF08660">
    <property type="entry name" value="Alg14"/>
    <property type="match status" value="1"/>
</dbReference>